<name>A0A929L486_9SPHI</name>
<proteinExistence type="predicted"/>
<keyword evidence="2" id="KW-1185">Reference proteome</keyword>
<dbReference type="GO" id="GO:0020037">
    <property type="term" value="F:heme binding"/>
    <property type="evidence" value="ECO:0007669"/>
    <property type="project" value="InterPro"/>
</dbReference>
<organism evidence="1 2">
    <name type="scientific">Mucilaginibacter myungsuensis</name>
    <dbReference type="NCBI Taxonomy" id="649104"/>
    <lineage>
        <taxon>Bacteria</taxon>
        <taxon>Pseudomonadati</taxon>
        <taxon>Bacteroidota</taxon>
        <taxon>Sphingobacteriia</taxon>
        <taxon>Sphingobacteriales</taxon>
        <taxon>Sphingobacteriaceae</taxon>
        <taxon>Mucilaginibacter</taxon>
    </lineage>
</organism>
<gene>
    <name evidence="1" type="ORF">IRJ16_17750</name>
</gene>
<sequence length="67" mass="7084">MISILLNGLSGEIKVNGDAYSGEMPLMAILKDGEIAAVLTYVRNNFGNKASAVTADDVKKARSANKK</sequence>
<dbReference type="GO" id="GO:0009055">
    <property type="term" value="F:electron transfer activity"/>
    <property type="evidence" value="ECO:0007669"/>
    <property type="project" value="InterPro"/>
</dbReference>
<evidence type="ECO:0000313" key="1">
    <source>
        <dbReference type="EMBL" id="MBE9663735.1"/>
    </source>
</evidence>
<dbReference type="AlphaFoldDB" id="A0A929L486"/>
<evidence type="ECO:0000313" key="2">
    <source>
        <dbReference type="Proteomes" id="UP000622475"/>
    </source>
</evidence>
<protein>
    <submittedName>
        <fullName evidence="1">Cytochrome c</fullName>
    </submittedName>
</protein>
<dbReference type="EMBL" id="JADFFL010000007">
    <property type="protein sequence ID" value="MBE9663735.1"/>
    <property type="molecule type" value="Genomic_DNA"/>
</dbReference>
<reference evidence="1" key="1">
    <citation type="submission" date="2020-10" db="EMBL/GenBank/DDBJ databases">
        <title>Mucilaginibacter mali sp. nov., isolated from rhizosphere soil of apple orchard.</title>
        <authorList>
            <person name="Lee J.-S."/>
            <person name="Kim H.S."/>
            <person name="Kim J.-S."/>
        </authorList>
    </citation>
    <scope>NUCLEOTIDE SEQUENCE</scope>
    <source>
        <strain evidence="1">KCTC 22746</strain>
    </source>
</reference>
<accession>A0A929L486</accession>
<dbReference type="SUPFAM" id="SSF46626">
    <property type="entry name" value="Cytochrome c"/>
    <property type="match status" value="1"/>
</dbReference>
<dbReference type="InterPro" id="IPR036909">
    <property type="entry name" value="Cyt_c-like_dom_sf"/>
</dbReference>
<dbReference type="Proteomes" id="UP000622475">
    <property type="component" value="Unassembled WGS sequence"/>
</dbReference>
<comment type="caution">
    <text evidence="1">The sequence shown here is derived from an EMBL/GenBank/DDBJ whole genome shotgun (WGS) entry which is preliminary data.</text>
</comment>
<dbReference type="Gene3D" id="1.10.760.10">
    <property type="entry name" value="Cytochrome c-like domain"/>
    <property type="match status" value="1"/>
</dbReference>
<dbReference type="RefSeq" id="WP_194112979.1">
    <property type="nucleotide sequence ID" value="NZ_JADFFL010000007.1"/>
</dbReference>